<dbReference type="KEGG" id="cinf:CINF_0413"/>
<feature type="domain" description="Flagellar basal-body/hook protein C-terminal" evidence="9">
    <location>
        <begin position="577"/>
        <end position="617"/>
    </location>
</feature>
<evidence type="ECO:0000256" key="1">
    <source>
        <dbReference type="ARBA" id="ARBA00004365"/>
    </source>
</evidence>
<evidence type="ECO:0000256" key="7">
    <source>
        <dbReference type="SAM" id="Coils"/>
    </source>
</evidence>
<dbReference type="InterPro" id="IPR001444">
    <property type="entry name" value="Flag_bb_rod_N"/>
</dbReference>
<dbReference type="EMBL" id="CP049075">
    <property type="protein sequence ID" value="QLI04948.1"/>
    <property type="molecule type" value="Genomic_DNA"/>
</dbReference>
<reference evidence="11 12" key="1">
    <citation type="submission" date="2020-02" db="EMBL/GenBank/DDBJ databases">
        <title>Complete genome sequence of the novel Campylobacter species Candidatus Campylobacter infans.</title>
        <authorList>
            <person name="Duim B."/>
            <person name="Zomer A."/>
            <person name="van der Graaf L."/>
            <person name="Wagenaar J."/>
        </authorList>
    </citation>
    <scope>NUCLEOTIDE SEQUENCE [LARGE SCALE GENOMIC DNA]</scope>
    <source>
        <strain evidence="11 12">19S00001</strain>
    </source>
</reference>
<feature type="domain" description="Flagellar hook-associated protein FlgK helical" evidence="10">
    <location>
        <begin position="95"/>
        <end position="343"/>
    </location>
</feature>
<protein>
    <recommendedName>
        <fullName evidence="4">Flagellar hook-associated protein 1</fullName>
    </recommendedName>
</protein>
<evidence type="ECO:0000256" key="2">
    <source>
        <dbReference type="ARBA" id="ARBA00004613"/>
    </source>
</evidence>
<dbReference type="GO" id="GO:0005576">
    <property type="term" value="C:extracellular region"/>
    <property type="evidence" value="ECO:0007669"/>
    <property type="project" value="UniProtKB-SubCell"/>
</dbReference>
<keyword evidence="5" id="KW-0964">Secreted</keyword>
<dbReference type="AlphaFoldDB" id="A0A7H9CI68"/>
<dbReference type="PRINTS" id="PR01005">
    <property type="entry name" value="FLGHOOKAP1"/>
</dbReference>
<keyword evidence="11" id="KW-0969">Cilium</keyword>
<evidence type="ECO:0000259" key="10">
    <source>
        <dbReference type="Pfam" id="PF22638"/>
    </source>
</evidence>
<evidence type="ECO:0000313" key="11">
    <source>
        <dbReference type="EMBL" id="QLI04948.1"/>
    </source>
</evidence>
<evidence type="ECO:0000313" key="12">
    <source>
        <dbReference type="Proteomes" id="UP000509414"/>
    </source>
</evidence>
<dbReference type="NCBIfam" id="TIGR02492">
    <property type="entry name" value="flgK_ends"/>
    <property type="match status" value="1"/>
</dbReference>
<dbReference type="SUPFAM" id="SSF64518">
    <property type="entry name" value="Phase 1 flagellin"/>
    <property type="match status" value="1"/>
</dbReference>
<accession>A0A7H9CI68</accession>
<name>A0A7H9CI68_9BACT</name>
<keyword evidence="6" id="KW-0975">Bacterial flagellum</keyword>
<evidence type="ECO:0000256" key="6">
    <source>
        <dbReference type="ARBA" id="ARBA00023143"/>
    </source>
</evidence>
<keyword evidence="7" id="KW-0175">Coiled coil</keyword>
<gene>
    <name evidence="11" type="primary">flgK</name>
    <name evidence="11" type="ORF">CINF_0413</name>
</gene>
<dbReference type="Proteomes" id="UP000509414">
    <property type="component" value="Chromosome"/>
</dbReference>
<keyword evidence="11" id="KW-0282">Flagellum</keyword>
<evidence type="ECO:0000256" key="4">
    <source>
        <dbReference type="ARBA" id="ARBA00016244"/>
    </source>
</evidence>
<organism evidence="11 12">
    <name type="scientific">Candidatus Campylobacter infans</name>
    <dbReference type="NCBI Taxonomy" id="2561898"/>
    <lineage>
        <taxon>Bacteria</taxon>
        <taxon>Pseudomonadati</taxon>
        <taxon>Campylobacterota</taxon>
        <taxon>Epsilonproteobacteria</taxon>
        <taxon>Campylobacterales</taxon>
        <taxon>Campylobacteraceae</taxon>
        <taxon>Campylobacter</taxon>
    </lineage>
</organism>
<comment type="similarity">
    <text evidence="3">Belongs to the flagella basal body rod proteins family.</text>
</comment>
<dbReference type="GO" id="GO:0005198">
    <property type="term" value="F:structural molecule activity"/>
    <property type="evidence" value="ECO:0007669"/>
    <property type="project" value="InterPro"/>
</dbReference>
<keyword evidence="12" id="KW-1185">Reference proteome</keyword>
<dbReference type="Pfam" id="PF06429">
    <property type="entry name" value="Flg_bbr_C"/>
    <property type="match status" value="1"/>
</dbReference>
<dbReference type="RefSeq" id="WP_179975568.1">
    <property type="nucleotide sequence ID" value="NZ_CP049075.1"/>
</dbReference>
<evidence type="ECO:0000259" key="8">
    <source>
        <dbReference type="Pfam" id="PF00460"/>
    </source>
</evidence>
<dbReference type="InterPro" id="IPR002371">
    <property type="entry name" value="FlgK"/>
</dbReference>
<dbReference type="GO" id="GO:0044780">
    <property type="term" value="P:bacterial-type flagellum assembly"/>
    <property type="evidence" value="ECO:0007669"/>
    <property type="project" value="InterPro"/>
</dbReference>
<feature type="coiled-coil region" evidence="7">
    <location>
        <begin position="172"/>
        <end position="217"/>
    </location>
</feature>
<proteinExistence type="inferred from homology"/>
<dbReference type="Pfam" id="PF00460">
    <property type="entry name" value="Flg_bb_rod"/>
    <property type="match status" value="1"/>
</dbReference>
<evidence type="ECO:0000259" key="9">
    <source>
        <dbReference type="Pfam" id="PF06429"/>
    </source>
</evidence>
<dbReference type="InterPro" id="IPR053927">
    <property type="entry name" value="FlgK_helical"/>
</dbReference>
<evidence type="ECO:0000256" key="3">
    <source>
        <dbReference type="ARBA" id="ARBA00009677"/>
    </source>
</evidence>
<dbReference type="InterPro" id="IPR010930">
    <property type="entry name" value="Flg_bb/hook_C_dom"/>
</dbReference>
<sequence length="619" mass="69066">MGIFDALYTGVSGLNAAQIQIQTTGQNITNADSEYYTRQRVVQVANEAFHTKGGDIGRGTMVQQIVRVHDEFVFGRLTSSYSNLEYTSYKEQVLQEVNQKFPDLADSGILENIKKYFAMWNNYASHPNEAAQKTVLIDSANVLMGNINDSYETLNKIRDSVNDQLILAVNEVNDIARQIADINKQLQRTEINTRINSNDLRDKRDALELRLSKLTNINSFKQDVSSNSSFDDATIYDMGKNYTLSINGITLVEGENFHEIKMDTTHSERGYSTLFYELNDETRIDISSKFTGGKIAGMLDLRGRYMTSDGKMRDGILTTYQDNLDAFAKTFITQTNSVYASGAVKEMVSDYLKDAKANTTLQNYDNGIKDGDITVKIYNTQGNVVAERKISINASTTLNDITRGNSIVQDFNKNLDDNNDQNFNNDIDDYFKAVYTWDEHTQTGNLSFKPTEKNPTGFYIAIEDNGTNFAGTLGLSKFLDGQNASNIRVNEAIQADPALLHGGKSPQPGDNSMANAMINLQNVKLPFNSRTGGDRDETISGYYRYITTQMASDTQSTMTQNATNTAINTTVNAQWQSISGVNMNEELSNLMRYQSSYGAAAKVITTVEKMLSTLLELKQ</sequence>
<comment type="subcellular location">
    <subcellularLocation>
        <location evidence="1">Bacterial flagellum</location>
    </subcellularLocation>
    <subcellularLocation>
        <location evidence="2">Secreted</location>
    </subcellularLocation>
</comment>
<feature type="domain" description="Flagellar basal body rod protein N-terminal" evidence="8">
    <location>
        <begin position="7"/>
        <end position="32"/>
    </location>
</feature>
<dbReference type="PANTHER" id="PTHR30033:SF1">
    <property type="entry name" value="FLAGELLAR HOOK-ASSOCIATED PROTEIN 1"/>
    <property type="match status" value="1"/>
</dbReference>
<dbReference type="Pfam" id="PF22638">
    <property type="entry name" value="FlgK_D1"/>
    <property type="match status" value="1"/>
</dbReference>
<keyword evidence="11" id="KW-0966">Cell projection</keyword>
<evidence type="ECO:0000256" key="5">
    <source>
        <dbReference type="ARBA" id="ARBA00022525"/>
    </source>
</evidence>
<dbReference type="GO" id="GO:0009424">
    <property type="term" value="C:bacterial-type flagellum hook"/>
    <property type="evidence" value="ECO:0007669"/>
    <property type="project" value="InterPro"/>
</dbReference>
<dbReference type="PANTHER" id="PTHR30033">
    <property type="entry name" value="FLAGELLAR HOOK-ASSOCIATED PROTEIN 1"/>
    <property type="match status" value="1"/>
</dbReference>